<protein>
    <submittedName>
        <fullName evidence="1">Uncharacterized protein</fullName>
    </submittedName>
</protein>
<proteinExistence type="predicted"/>
<reference evidence="1 2" key="1">
    <citation type="journal article" date="2016" name="Nat. Commun.">
        <title>Thousands of microbial genomes shed light on interconnected biogeochemical processes in an aquifer system.</title>
        <authorList>
            <person name="Anantharaman K."/>
            <person name="Brown C.T."/>
            <person name="Hug L.A."/>
            <person name="Sharon I."/>
            <person name="Castelle C.J."/>
            <person name="Probst A.J."/>
            <person name="Thomas B.C."/>
            <person name="Singh A."/>
            <person name="Wilkins M.J."/>
            <person name="Karaoz U."/>
            <person name="Brodie E.L."/>
            <person name="Williams K.H."/>
            <person name="Hubbard S.S."/>
            <person name="Banfield J.F."/>
        </authorList>
    </citation>
    <scope>NUCLEOTIDE SEQUENCE [LARGE SCALE GENOMIC DNA]</scope>
</reference>
<organism evidence="1 2">
    <name type="scientific">Candidatus Curtissbacteria bacterium RIFCSPHIGHO2_02_FULL_42_15</name>
    <dbReference type="NCBI Taxonomy" id="1797716"/>
    <lineage>
        <taxon>Bacteria</taxon>
        <taxon>Candidatus Curtissiibacteriota</taxon>
    </lineage>
</organism>
<dbReference type="Proteomes" id="UP000177124">
    <property type="component" value="Unassembled WGS sequence"/>
</dbReference>
<sequence length="97" mass="11351">MIWVFKNSKIFTNLNWYHQRADFFVGQMQEKDLRRLAEQFFRLPQGSLKADSSGIKFGEDDLVGGQITGVPKDPFEAADIHECDRRLDELRGEREIF</sequence>
<name>A0A1F5GG36_9BACT</name>
<comment type="caution">
    <text evidence="1">The sequence shown here is derived from an EMBL/GenBank/DDBJ whole genome shotgun (WGS) entry which is preliminary data.</text>
</comment>
<gene>
    <name evidence="1" type="ORF">A3D07_00620</name>
</gene>
<dbReference type="EMBL" id="MFBF01000033">
    <property type="protein sequence ID" value="OGD90796.1"/>
    <property type="molecule type" value="Genomic_DNA"/>
</dbReference>
<dbReference type="STRING" id="1797716.A3D07_00620"/>
<evidence type="ECO:0000313" key="2">
    <source>
        <dbReference type="Proteomes" id="UP000177124"/>
    </source>
</evidence>
<evidence type="ECO:0000313" key="1">
    <source>
        <dbReference type="EMBL" id="OGD90796.1"/>
    </source>
</evidence>
<accession>A0A1F5GG36</accession>
<dbReference type="AlphaFoldDB" id="A0A1F5GG36"/>